<reference evidence="6" key="1">
    <citation type="journal article" date="2019" name="Plant Biotechnol. J.">
        <title>Genome sequencing of the Australian wild diploid species Gossypium australe highlights disease resistance and delayed gland morphogenesis.</title>
        <authorList>
            <person name="Cai Y."/>
            <person name="Cai X."/>
            <person name="Wang Q."/>
            <person name="Wang P."/>
            <person name="Zhang Y."/>
            <person name="Cai C."/>
            <person name="Xu Y."/>
            <person name="Wang K."/>
            <person name="Zhou Z."/>
            <person name="Wang C."/>
            <person name="Geng S."/>
            <person name="Li B."/>
            <person name="Dong Q."/>
            <person name="Hou Y."/>
            <person name="Wang H."/>
            <person name="Ai P."/>
            <person name="Liu Z."/>
            <person name="Yi F."/>
            <person name="Sun M."/>
            <person name="An G."/>
            <person name="Cheng J."/>
            <person name="Zhang Y."/>
            <person name="Shi Q."/>
            <person name="Xie Y."/>
            <person name="Shi X."/>
            <person name="Chang Y."/>
            <person name="Huang F."/>
            <person name="Chen Y."/>
            <person name="Hong S."/>
            <person name="Mi L."/>
            <person name="Sun Q."/>
            <person name="Zhang L."/>
            <person name="Zhou B."/>
            <person name="Peng R."/>
            <person name="Zhang X."/>
            <person name="Liu F."/>
        </authorList>
    </citation>
    <scope>NUCLEOTIDE SEQUENCE [LARGE SCALE GENOMIC DNA]</scope>
    <source>
        <strain evidence="6">cv. PA1801</strain>
    </source>
</reference>
<dbReference type="PANTHER" id="PTHR15503">
    <property type="entry name" value="LDOC1 RELATED"/>
    <property type="match status" value="1"/>
</dbReference>
<feature type="region of interest" description="Disordered" evidence="2">
    <location>
        <begin position="152"/>
        <end position="183"/>
    </location>
</feature>
<sequence length="866" mass="100417">MTVSGYQREFVRLSKYAREWVLTEAEMCKCFKEGLNEDIKLLIGILKIREFTVLAGRAHKAEELNKEKKQAEREARVLRERTMRYSARERCSQRSNPRSSSPSVTSVGSVGNSKPKCKHCNKFPHEECQSRSGACFGCGSLDHFLRDCPESVEQEIEPAPKPSNPIARGKPPRHPGNVSGSREDASTLDIITGIFSLLDTDITALIDPGSTHSYICTNLVTVKNLPIEFTKFVVKVSNPPSQYVMMDKVCKNCPLMIKGYCFSTDLMLLPFDEFDLILGMDWLTRYDAVVNCKQKYIVLKSQKYVRKGYDAFLAYVLDTNVPESKIQSVPVVCEFPDVFPEELPGLPPEREVKFSIDLVLRTTPISIAPYKMAPTELKEWKQKDVSLRLCIDYRKLNKVTIKNKYPLPRIDDLFDQLKCATVFSKIDLYSSYYQLRVKEFDVPKTTFRTRYGHYELFVIPLDLTSAPAVFMDLMNRIFSPYLDRSVVVFTDDIFVYSRDENEDAEHLEICRWLELLKDFDLVIDYHLRKANVVVDALIRKSLYDLREMNTRLSLSDDSSILAKLKARPMFYSKFLKPRKLIASCRQDAYKVNRLQTQNFISELMVVCYSEAEYQVKAEHQLPSGLLQPVTIPEWKWERITMDSVSGLPLSSKKKDAIWIVGLHRVPVSIISDRDPRFTYRFWSKLQEALGTQLHFSTAFHPQTDGQSEWVIQILEDMLRCCVLEFKVSPWKKVLRFGRKGKLSPRFIGPYEITERIGPVAYRLALPPELDRIHNVFHVSMLRLYRSDPSHLFSPIEVEIQPDMTYGEESIKILVRETKELRNKKVALVKVLWQRHSIEEDTWESEETMRKQYPNLFTRKIFQDENP</sequence>
<dbReference type="PANTHER" id="PTHR15503:SF45">
    <property type="entry name" value="RNA-DIRECTED DNA POLYMERASE HOMOLOG"/>
    <property type="match status" value="1"/>
</dbReference>
<dbReference type="Gene3D" id="3.30.70.270">
    <property type="match status" value="1"/>
</dbReference>
<keyword evidence="1" id="KW-0863">Zinc-finger</keyword>
<keyword evidence="1" id="KW-0479">Metal-binding</keyword>
<dbReference type="InterPro" id="IPR036397">
    <property type="entry name" value="RNaseH_sf"/>
</dbReference>
<evidence type="ECO:0000259" key="3">
    <source>
        <dbReference type="PROSITE" id="PS50158"/>
    </source>
</evidence>
<keyword evidence="1" id="KW-0862">Zinc</keyword>
<dbReference type="Pfam" id="PF00078">
    <property type="entry name" value="RVT_1"/>
    <property type="match status" value="1"/>
</dbReference>
<dbReference type="Pfam" id="PF08284">
    <property type="entry name" value="RVP_2"/>
    <property type="match status" value="1"/>
</dbReference>
<accession>A0A5B6VKV4</accession>
<dbReference type="SMART" id="SM00343">
    <property type="entry name" value="ZnF_C2HC"/>
    <property type="match status" value="1"/>
</dbReference>
<dbReference type="InterPro" id="IPR012337">
    <property type="entry name" value="RNaseH-like_sf"/>
</dbReference>
<dbReference type="Pfam" id="PF24626">
    <property type="entry name" value="SH3_Tf2-1"/>
    <property type="match status" value="1"/>
</dbReference>
<dbReference type="GO" id="GO:0008270">
    <property type="term" value="F:zinc ion binding"/>
    <property type="evidence" value="ECO:0007669"/>
    <property type="project" value="UniProtKB-KW"/>
</dbReference>
<proteinExistence type="predicted"/>
<dbReference type="CDD" id="cd01647">
    <property type="entry name" value="RT_LTR"/>
    <property type="match status" value="1"/>
</dbReference>
<evidence type="ECO:0000256" key="1">
    <source>
        <dbReference type="PROSITE-ProRule" id="PRU00047"/>
    </source>
</evidence>
<dbReference type="PROSITE" id="PS50158">
    <property type="entry name" value="ZF_CCHC"/>
    <property type="match status" value="1"/>
</dbReference>
<dbReference type="EMBL" id="SMMG02000006">
    <property type="protein sequence ID" value="KAA3469711.1"/>
    <property type="molecule type" value="Genomic_DNA"/>
</dbReference>
<dbReference type="InterPro" id="IPR032567">
    <property type="entry name" value="RTL1-rel"/>
</dbReference>
<dbReference type="InterPro" id="IPR043128">
    <property type="entry name" value="Rev_trsase/Diguanyl_cyclase"/>
</dbReference>
<dbReference type="InterPro" id="IPR016197">
    <property type="entry name" value="Chromo-like_dom_sf"/>
</dbReference>
<dbReference type="OrthoDB" id="998764at2759"/>
<dbReference type="InterPro" id="IPR056924">
    <property type="entry name" value="SH3_Tf2-1"/>
</dbReference>
<feature type="domain" description="CCHC-type" evidence="3">
    <location>
        <begin position="135"/>
        <end position="150"/>
    </location>
</feature>
<dbReference type="Gene3D" id="4.10.60.10">
    <property type="entry name" value="Zinc finger, CCHC-type"/>
    <property type="match status" value="1"/>
</dbReference>
<feature type="compositionally biased region" description="Low complexity" evidence="2">
    <location>
        <begin position="93"/>
        <end position="113"/>
    </location>
</feature>
<dbReference type="SUPFAM" id="SSF53098">
    <property type="entry name" value="Ribonuclease H-like"/>
    <property type="match status" value="1"/>
</dbReference>
<keyword evidence="6" id="KW-1185">Reference proteome</keyword>
<dbReference type="SUPFAM" id="SSF50630">
    <property type="entry name" value="Acid proteases"/>
    <property type="match status" value="1"/>
</dbReference>
<dbReference type="SUPFAM" id="SSF54160">
    <property type="entry name" value="Chromo domain-like"/>
    <property type="match status" value="1"/>
</dbReference>
<gene>
    <name evidence="5" type="ORF">EPI10_015472</name>
</gene>
<dbReference type="Gene3D" id="3.10.10.10">
    <property type="entry name" value="HIV Type 1 Reverse Transcriptase, subunit A, domain 1"/>
    <property type="match status" value="1"/>
</dbReference>
<protein>
    <submittedName>
        <fullName evidence="5">Transposon Ty3-G Gag-Pol polyprotein</fullName>
    </submittedName>
</protein>
<evidence type="ECO:0000313" key="5">
    <source>
        <dbReference type="EMBL" id="KAA3469711.1"/>
    </source>
</evidence>
<dbReference type="CDD" id="cd00303">
    <property type="entry name" value="retropepsin_like"/>
    <property type="match status" value="1"/>
</dbReference>
<dbReference type="InterPro" id="IPR043502">
    <property type="entry name" value="DNA/RNA_pol_sf"/>
</dbReference>
<dbReference type="InterPro" id="IPR001878">
    <property type="entry name" value="Znf_CCHC"/>
</dbReference>
<dbReference type="GO" id="GO:0003676">
    <property type="term" value="F:nucleic acid binding"/>
    <property type="evidence" value="ECO:0007669"/>
    <property type="project" value="InterPro"/>
</dbReference>
<dbReference type="SUPFAM" id="SSF56672">
    <property type="entry name" value="DNA/RNA polymerases"/>
    <property type="match status" value="1"/>
</dbReference>
<dbReference type="Proteomes" id="UP000325315">
    <property type="component" value="Unassembled WGS sequence"/>
</dbReference>
<evidence type="ECO:0000313" key="6">
    <source>
        <dbReference type="Proteomes" id="UP000325315"/>
    </source>
</evidence>
<dbReference type="PROSITE" id="PS50878">
    <property type="entry name" value="RT_POL"/>
    <property type="match status" value="1"/>
</dbReference>
<evidence type="ECO:0000259" key="4">
    <source>
        <dbReference type="PROSITE" id="PS50878"/>
    </source>
</evidence>
<evidence type="ECO:0000256" key="2">
    <source>
        <dbReference type="SAM" id="MobiDB-lite"/>
    </source>
</evidence>
<dbReference type="AlphaFoldDB" id="A0A5B6VKV4"/>
<feature type="domain" description="Reverse transcriptase" evidence="4">
    <location>
        <begin position="361"/>
        <end position="550"/>
    </location>
</feature>
<dbReference type="InterPro" id="IPR021109">
    <property type="entry name" value="Peptidase_aspartic_dom_sf"/>
</dbReference>
<dbReference type="Gene3D" id="2.40.70.10">
    <property type="entry name" value="Acid Proteases"/>
    <property type="match status" value="1"/>
</dbReference>
<comment type="caution">
    <text evidence="5">The sequence shown here is derived from an EMBL/GenBank/DDBJ whole genome shotgun (WGS) entry which is preliminary data.</text>
</comment>
<name>A0A5B6VKV4_9ROSI</name>
<organism evidence="5 6">
    <name type="scientific">Gossypium australe</name>
    <dbReference type="NCBI Taxonomy" id="47621"/>
    <lineage>
        <taxon>Eukaryota</taxon>
        <taxon>Viridiplantae</taxon>
        <taxon>Streptophyta</taxon>
        <taxon>Embryophyta</taxon>
        <taxon>Tracheophyta</taxon>
        <taxon>Spermatophyta</taxon>
        <taxon>Magnoliopsida</taxon>
        <taxon>eudicotyledons</taxon>
        <taxon>Gunneridae</taxon>
        <taxon>Pentapetalae</taxon>
        <taxon>rosids</taxon>
        <taxon>malvids</taxon>
        <taxon>Malvales</taxon>
        <taxon>Malvaceae</taxon>
        <taxon>Malvoideae</taxon>
        <taxon>Gossypium</taxon>
    </lineage>
</organism>
<dbReference type="InterPro" id="IPR000477">
    <property type="entry name" value="RT_dom"/>
</dbReference>
<feature type="region of interest" description="Disordered" evidence="2">
    <location>
        <begin position="86"/>
        <end position="115"/>
    </location>
</feature>
<dbReference type="Gene3D" id="3.30.420.10">
    <property type="entry name" value="Ribonuclease H-like superfamily/Ribonuclease H"/>
    <property type="match status" value="1"/>
</dbReference>